<organism evidence="3">
    <name type="scientific">freshwater metagenome</name>
    <dbReference type="NCBI Taxonomy" id="449393"/>
    <lineage>
        <taxon>unclassified sequences</taxon>
        <taxon>metagenomes</taxon>
        <taxon>ecological metagenomes</taxon>
    </lineage>
</organism>
<sequence length="319" mass="34300">MRATNANVADMLAALAGGVGAARFLSGLLDVVPATEVTAIVNTGDDDKFHGLWVCPDLDSVTYHLSGNHNHEMGWGLADETFRVMEGLDRFGSPTWFRLGDRDLATHLYRTERLNAGATLSEVASEIAKAWGLEINLIPMTNDRVATRITIADNHEEQSLQEWFVKNQSTPVVESVRFENAEMAQAAPGVIEALSQAETIIICPSNPIISISPILAVPKIREVLIDRRDHVVGVSPIIAGRTVRGPADRLMDALGIEVSCVGVAATYQDFCGTLVIDSRDADLAGRVNSLGVRAVIADTMMSNSRVAAALARETVAART</sequence>
<dbReference type="GO" id="GO:0000287">
    <property type="term" value="F:magnesium ion binding"/>
    <property type="evidence" value="ECO:0007669"/>
    <property type="project" value="InterPro"/>
</dbReference>
<keyword evidence="2" id="KW-0460">Magnesium</keyword>
<evidence type="ECO:0000313" key="5">
    <source>
        <dbReference type="EMBL" id="CAB4969793.1"/>
    </source>
</evidence>
<dbReference type="AlphaFoldDB" id="A0A6J6S202"/>
<evidence type="ECO:0000313" key="4">
    <source>
        <dbReference type="EMBL" id="CAB4904530.1"/>
    </source>
</evidence>
<dbReference type="PANTHER" id="PTHR43007">
    <property type="entry name" value="2-PHOSPHO-L-LACTATE TRANSFERASE"/>
    <property type="match status" value="1"/>
</dbReference>
<dbReference type="CDD" id="cd07186">
    <property type="entry name" value="CofD_like"/>
    <property type="match status" value="1"/>
</dbReference>
<name>A0A6J6S202_9ZZZZ</name>
<dbReference type="Gene3D" id="1.10.8.240">
    <property type="entry name" value="CofD-like domain"/>
    <property type="match status" value="1"/>
</dbReference>
<dbReference type="GO" id="GO:0043743">
    <property type="term" value="F:LPPG:FO 2-phospho-L-lactate transferase activity"/>
    <property type="evidence" value="ECO:0007669"/>
    <property type="project" value="InterPro"/>
</dbReference>
<dbReference type="Pfam" id="PF01933">
    <property type="entry name" value="CofD"/>
    <property type="match status" value="1"/>
</dbReference>
<dbReference type="InterPro" id="IPR038136">
    <property type="entry name" value="CofD-like_dom_sf"/>
</dbReference>
<dbReference type="EMBL" id="CAEZYK010000070">
    <property type="protein sequence ID" value="CAB4728846.1"/>
    <property type="molecule type" value="Genomic_DNA"/>
</dbReference>
<evidence type="ECO:0000256" key="1">
    <source>
        <dbReference type="ARBA" id="ARBA00022679"/>
    </source>
</evidence>
<dbReference type="EMBL" id="CAFBOF010000003">
    <property type="protein sequence ID" value="CAB4969793.1"/>
    <property type="molecule type" value="Genomic_DNA"/>
</dbReference>
<dbReference type="PANTHER" id="PTHR43007:SF1">
    <property type="entry name" value="2-PHOSPHO-L-LACTATE TRANSFERASE"/>
    <property type="match status" value="1"/>
</dbReference>
<protein>
    <submittedName>
        <fullName evidence="3">Unannotated protein</fullName>
    </submittedName>
</protein>
<gene>
    <name evidence="3" type="ORF">UFOPK2683_01148</name>
    <name evidence="4" type="ORF">UFOPK3605_00677</name>
    <name evidence="5" type="ORF">UFOPK3897_00321</name>
    <name evidence="6" type="ORF">UFOPK4121_00728</name>
</gene>
<dbReference type="NCBIfam" id="TIGR01819">
    <property type="entry name" value="F420_cofD"/>
    <property type="match status" value="1"/>
</dbReference>
<keyword evidence="1" id="KW-0808">Transferase</keyword>
<reference evidence="3" key="1">
    <citation type="submission" date="2020-05" db="EMBL/GenBank/DDBJ databases">
        <authorList>
            <person name="Chiriac C."/>
            <person name="Salcher M."/>
            <person name="Ghai R."/>
            <person name="Kavagutti S V."/>
        </authorList>
    </citation>
    <scope>NUCLEOTIDE SEQUENCE</scope>
</reference>
<evidence type="ECO:0000313" key="3">
    <source>
        <dbReference type="EMBL" id="CAB4728846.1"/>
    </source>
</evidence>
<dbReference type="SUPFAM" id="SSF142338">
    <property type="entry name" value="CofD-like"/>
    <property type="match status" value="1"/>
</dbReference>
<dbReference type="EMBL" id="CAFBPQ010000017">
    <property type="protein sequence ID" value="CAB5022080.1"/>
    <property type="molecule type" value="Genomic_DNA"/>
</dbReference>
<dbReference type="HAMAP" id="MF_01257">
    <property type="entry name" value="CofD"/>
    <property type="match status" value="1"/>
</dbReference>
<dbReference type="InterPro" id="IPR010115">
    <property type="entry name" value="FbiA/CofD"/>
</dbReference>
<dbReference type="EMBL" id="CAFBMM010000025">
    <property type="protein sequence ID" value="CAB4904530.1"/>
    <property type="molecule type" value="Genomic_DNA"/>
</dbReference>
<dbReference type="Gene3D" id="3.40.50.10680">
    <property type="entry name" value="CofD-like domains"/>
    <property type="match status" value="1"/>
</dbReference>
<dbReference type="InterPro" id="IPR002882">
    <property type="entry name" value="CofD"/>
</dbReference>
<evidence type="ECO:0000313" key="6">
    <source>
        <dbReference type="EMBL" id="CAB5022080.1"/>
    </source>
</evidence>
<evidence type="ECO:0000256" key="2">
    <source>
        <dbReference type="ARBA" id="ARBA00022842"/>
    </source>
</evidence>
<proteinExistence type="inferred from homology"/>
<accession>A0A6J6S202</accession>